<dbReference type="RefSeq" id="WP_200246419.1">
    <property type="nucleotide sequence ID" value="NZ_JAENHK010000010.1"/>
</dbReference>
<dbReference type="PROSITE" id="PS51186">
    <property type="entry name" value="GNAT"/>
    <property type="match status" value="1"/>
</dbReference>
<evidence type="ECO:0000313" key="2">
    <source>
        <dbReference type="EMBL" id="MBK1896721.1"/>
    </source>
</evidence>
<reference evidence="3" key="1">
    <citation type="submission" date="2021-01" db="EMBL/GenBank/DDBJ databases">
        <title>Genome public.</title>
        <authorList>
            <person name="Liu C."/>
            <person name="Sun Q."/>
        </authorList>
    </citation>
    <scope>NUCLEOTIDE SEQUENCE [LARGE SCALE GENOMIC DNA]</scope>
    <source>
        <strain evidence="3">YIM B02567</strain>
    </source>
</reference>
<dbReference type="Proteomes" id="UP000628669">
    <property type="component" value="Unassembled WGS sequence"/>
</dbReference>
<accession>A0ABS1FWA8</accession>
<evidence type="ECO:0000313" key="3">
    <source>
        <dbReference type="Proteomes" id="UP000628669"/>
    </source>
</evidence>
<organism evidence="2 3">
    <name type="scientific">Chryseobacterium paridis</name>
    <dbReference type="NCBI Taxonomy" id="2800328"/>
    <lineage>
        <taxon>Bacteria</taxon>
        <taxon>Pseudomonadati</taxon>
        <taxon>Bacteroidota</taxon>
        <taxon>Flavobacteriia</taxon>
        <taxon>Flavobacteriales</taxon>
        <taxon>Weeksellaceae</taxon>
        <taxon>Chryseobacterium group</taxon>
        <taxon>Chryseobacterium</taxon>
    </lineage>
</organism>
<sequence length="164" mass="18902">MHYKNDTIIIREFVPQELSIFLSLFENKNVTSFLPRKTHEEYIEMFEKALLFYKEGPLSRWGIFNAENNDFIGMAVARIFVDNPEQTEIGYVLGENYWGKGVATIVCKALVEYCLSLSETKDVVAVTDLDNVGSQKVLAKNGFERVENLLREDEELAYFILQKS</sequence>
<dbReference type="Gene3D" id="3.40.630.30">
    <property type="match status" value="1"/>
</dbReference>
<keyword evidence="3" id="KW-1185">Reference proteome</keyword>
<feature type="domain" description="N-acetyltransferase" evidence="1">
    <location>
        <begin position="8"/>
        <end position="164"/>
    </location>
</feature>
<dbReference type="SUPFAM" id="SSF55729">
    <property type="entry name" value="Acyl-CoA N-acyltransferases (Nat)"/>
    <property type="match status" value="1"/>
</dbReference>
<dbReference type="InterPro" id="IPR016181">
    <property type="entry name" value="Acyl_CoA_acyltransferase"/>
</dbReference>
<dbReference type="EMBL" id="JAENHK010000010">
    <property type="protein sequence ID" value="MBK1896721.1"/>
    <property type="molecule type" value="Genomic_DNA"/>
</dbReference>
<gene>
    <name evidence="2" type="ORF">JHL15_13215</name>
</gene>
<dbReference type="Pfam" id="PF13302">
    <property type="entry name" value="Acetyltransf_3"/>
    <property type="match status" value="1"/>
</dbReference>
<dbReference type="PANTHER" id="PTHR43792">
    <property type="entry name" value="GNAT FAMILY, PUTATIVE (AFU_ORTHOLOGUE AFUA_3G00765)-RELATED-RELATED"/>
    <property type="match status" value="1"/>
</dbReference>
<protein>
    <submittedName>
        <fullName evidence="2">GNAT family N-acetyltransferase</fullName>
    </submittedName>
</protein>
<dbReference type="InterPro" id="IPR000182">
    <property type="entry name" value="GNAT_dom"/>
</dbReference>
<dbReference type="PANTHER" id="PTHR43792:SF1">
    <property type="entry name" value="N-ACETYLTRANSFERASE DOMAIN-CONTAINING PROTEIN"/>
    <property type="match status" value="1"/>
</dbReference>
<proteinExistence type="predicted"/>
<evidence type="ECO:0000259" key="1">
    <source>
        <dbReference type="PROSITE" id="PS51186"/>
    </source>
</evidence>
<dbReference type="InterPro" id="IPR051531">
    <property type="entry name" value="N-acetyltransferase"/>
</dbReference>
<comment type="caution">
    <text evidence="2">The sequence shown here is derived from an EMBL/GenBank/DDBJ whole genome shotgun (WGS) entry which is preliminary data.</text>
</comment>
<name>A0ABS1FWA8_9FLAO</name>